<evidence type="ECO:0000313" key="1">
    <source>
        <dbReference type="EMBL" id="CAF9910967.1"/>
    </source>
</evidence>
<dbReference type="EMBL" id="CAJPDS010000009">
    <property type="protein sequence ID" value="CAF9910967.1"/>
    <property type="molecule type" value="Genomic_DNA"/>
</dbReference>
<sequence length="475" mass="54778">MRWNLCDDDLIEDLWEQAFNSKPYTTLCMISYLLRKVDISHVDYLRQPDILQRRLEEYGIDYLLGHQNDDLEDLIALPGRCTSFALHVAQLVEGLPSRSPGEARPFNFLFYDFGHHRLAWCPTSKRLIDSSSLLGSPRMTEGEWLNNTDAVRSWKANGEGALSKMRKSEERPSTAEPSSRRECIVACLRTLVTSSTNPLCLFRQSLGAFNMGEGAVTFRGIVEWQMRERQKKLGAHPNDEIDKVGVKIRLAPSLKRRNTNTMVTYIIWDATGTGTRETHKECMHVLALFCLTDTIGGTYVRRQWTSCEFDHWCLWRAACKLWGYPYFELSEDWYTRKESRAWQEDPWGRELGTWMGPRGILHTSHEPVQGSRISLPNYLPYEAYPNHKVSLLAVERDHDPANEAEFEEIDITEEELVEMFREYLPEDRVARSVTSRQQAFDESYGGSDFGSNDNAKFEAFKLERLANTEDGVGSW</sequence>
<proteinExistence type="predicted"/>
<evidence type="ECO:0000313" key="2">
    <source>
        <dbReference type="Proteomes" id="UP000664521"/>
    </source>
</evidence>
<accession>A0A8H3EVC2</accession>
<protein>
    <submittedName>
        <fullName evidence="1">Uncharacterized protein</fullName>
    </submittedName>
</protein>
<comment type="caution">
    <text evidence="1">The sequence shown here is derived from an EMBL/GenBank/DDBJ whole genome shotgun (WGS) entry which is preliminary data.</text>
</comment>
<keyword evidence="2" id="KW-1185">Reference proteome</keyword>
<organism evidence="1 2">
    <name type="scientific">Heterodermia speciosa</name>
    <dbReference type="NCBI Taxonomy" id="116794"/>
    <lineage>
        <taxon>Eukaryota</taxon>
        <taxon>Fungi</taxon>
        <taxon>Dikarya</taxon>
        <taxon>Ascomycota</taxon>
        <taxon>Pezizomycotina</taxon>
        <taxon>Lecanoromycetes</taxon>
        <taxon>OSLEUM clade</taxon>
        <taxon>Lecanoromycetidae</taxon>
        <taxon>Caliciales</taxon>
        <taxon>Physciaceae</taxon>
        <taxon>Heterodermia</taxon>
    </lineage>
</organism>
<dbReference type="Proteomes" id="UP000664521">
    <property type="component" value="Unassembled WGS sequence"/>
</dbReference>
<name>A0A8H3EVC2_9LECA</name>
<dbReference type="OrthoDB" id="4761646at2759"/>
<dbReference type="AlphaFoldDB" id="A0A8H3EVC2"/>
<reference evidence="1" key="1">
    <citation type="submission" date="2021-03" db="EMBL/GenBank/DDBJ databases">
        <authorList>
            <person name="Tagirdzhanova G."/>
        </authorList>
    </citation>
    <scope>NUCLEOTIDE SEQUENCE</scope>
</reference>
<gene>
    <name evidence="1" type="ORF">HETSPECPRED_010251</name>
</gene>